<feature type="region of interest" description="Disordered" evidence="1">
    <location>
        <begin position="178"/>
        <end position="214"/>
    </location>
</feature>
<dbReference type="OrthoDB" id="3215907at2759"/>
<accession>A0A8H7CZW7</accession>
<feature type="region of interest" description="Disordered" evidence="1">
    <location>
        <begin position="137"/>
        <end position="162"/>
    </location>
</feature>
<evidence type="ECO:0000313" key="2">
    <source>
        <dbReference type="EMBL" id="KAF7354071.1"/>
    </source>
</evidence>
<proteinExistence type="predicted"/>
<dbReference type="AlphaFoldDB" id="A0A8H7CZW7"/>
<comment type="caution">
    <text evidence="2">The sequence shown here is derived from an EMBL/GenBank/DDBJ whole genome shotgun (WGS) entry which is preliminary data.</text>
</comment>
<keyword evidence="3" id="KW-1185">Reference proteome</keyword>
<evidence type="ECO:0000313" key="3">
    <source>
        <dbReference type="Proteomes" id="UP000620124"/>
    </source>
</evidence>
<reference evidence="2" key="1">
    <citation type="submission" date="2020-05" db="EMBL/GenBank/DDBJ databases">
        <title>Mycena genomes resolve the evolution of fungal bioluminescence.</title>
        <authorList>
            <person name="Tsai I.J."/>
        </authorList>
    </citation>
    <scope>NUCLEOTIDE SEQUENCE</scope>
    <source>
        <strain evidence="2">CCC161011</strain>
    </source>
</reference>
<evidence type="ECO:0000256" key="1">
    <source>
        <dbReference type="SAM" id="MobiDB-lite"/>
    </source>
</evidence>
<dbReference type="Proteomes" id="UP000620124">
    <property type="component" value="Unassembled WGS sequence"/>
</dbReference>
<gene>
    <name evidence="2" type="ORF">MVEN_01094500</name>
</gene>
<protein>
    <submittedName>
        <fullName evidence="2">Uncharacterized protein</fullName>
    </submittedName>
</protein>
<name>A0A8H7CZW7_9AGAR</name>
<dbReference type="EMBL" id="JACAZI010000008">
    <property type="protein sequence ID" value="KAF7354071.1"/>
    <property type="molecule type" value="Genomic_DNA"/>
</dbReference>
<sequence length="291" mass="31545">MTSILSPSNALPHSQRLRLIRSIRKLGDLITETSHLVDAPAHAQLQHTRSIPMASPSEILEDAGSQPLLTPSSSSPYDRDFFSFRLPKSLTGDRSPLSPTFILSLNSPLTPVVDPETLKERKLAKVVQTLGENVPPELVFPSPASGGKGRKRASTVSVPEYTSATDKRAVAMTAAAATVVGRRRHARERSRNATLKHAASSTSLRAGASPHPTEVEPFSYPSLVPVPVSAFEAARNSFPSESEAATPIEWEIVTEGNPGMRRKEAGWSGEWSGCVQNMEDVVRGLRELRLK</sequence>
<organism evidence="2 3">
    <name type="scientific">Mycena venus</name>
    <dbReference type="NCBI Taxonomy" id="2733690"/>
    <lineage>
        <taxon>Eukaryota</taxon>
        <taxon>Fungi</taxon>
        <taxon>Dikarya</taxon>
        <taxon>Basidiomycota</taxon>
        <taxon>Agaricomycotina</taxon>
        <taxon>Agaricomycetes</taxon>
        <taxon>Agaricomycetidae</taxon>
        <taxon>Agaricales</taxon>
        <taxon>Marasmiineae</taxon>
        <taxon>Mycenaceae</taxon>
        <taxon>Mycena</taxon>
    </lineage>
</organism>